<evidence type="ECO:0000313" key="8">
    <source>
        <dbReference type="Proteomes" id="UP000002318"/>
    </source>
</evidence>
<dbReference type="SMART" id="SM00487">
    <property type="entry name" value="DEXDc"/>
    <property type="match status" value="1"/>
</dbReference>
<keyword evidence="8" id="KW-1185">Reference proteome</keyword>
<name>E1R8V9_SEDSS</name>
<evidence type="ECO:0000259" key="5">
    <source>
        <dbReference type="PROSITE" id="PS51192"/>
    </source>
</evidence>
<keyword evidence="3 7" id="KW-0347">Helicase</keyword>
<dbReference type="HOGENOM" id="CLU_001103_9_7_12"/>
<dbReference type="GO" id="GO:0009378">
    <property type="term" value="F:four-way junction helicase activity"/>
    <property type="evidence" value="ECO:0007669"/>
    <property type="project" value="TreeGrafter"/>
</dbReference>
<dbReference type="InterPro" id="IPR014001">
    <property type="entry name" value="Helicase_ATP-bd"/>
</dbReference>
<dbReference type="CDD" id="cd17920">
    <property type="entry name" value="DEXHc_RecQ"/>
    <property type="match status" value="1"/>
</dbReference>
<evidence type="ECO:0000256" key="4">
    <source>
        <dbReference type="ARBA" id="ARBA00022840"/>
    </source>
</evidence>
<evidence type="ECO:0000256" key="1">
    <source>
        <dbReference type="ARBA" id="ARBA00022741"/>
    </source>
</evidence>
<dbReference type="PROSITE" id="PS51194">
    <property type="entry name" value="HELICASE_CTER"/>
    <property type="match status" value="1"/>
</dbReference>
<dbReference type="eggNOG" id="COG0514">
    <property type="taxonomic scope" value="Bacteria"/>
</dbReference>
<evidence type="ECO:0000313" key="7">
    <source>
        <dbReference type="EMBL" id="ADK81866.1"/>
    </source>
</evidence>
<dbReference type="GO" id="GO:0000724">
    <property type="term" value="P:double-strand break repair via homologous recombination"/>
    <property type="evidence" value="ECO:0007669"/>
    <property type="project" value="TreeGrafter"/>
</dbReference>
<reference evidence="7 8" key="1">
    <citation type="journal article" date="2010" name="Stand. Genomic Sci.">
        <title>Complete genome sequence of Spirochaeta smaragdinae type strain (SEBR 4228).</title>
        <authorList>
            <person name="Mavromatis K."/>
            <person name="Yasawong M."/>
            <person name="Chertkov O."/>
            <person name="Lapidus A."/>
            <person name="Lucas S."/>
            <person name="Nolan M."/>
            <person name="Del Rio T.G."/>
            <person name="Tice H."/>
            <person name="Cheng J.F."/>
            <person name="Pitluck S."/>
            <person name="Liolios K."/>
            <person name="Ivanova N."/>
            <person name="Tapia R."/>
            <person name="Han C."/>
            <person name="Bruce D."/>
            <person name="Goodwin L."/>
            <person name="Pati A."/>
            <person name="Chen A."/>
            <person name="Palaniappan K."/>
            <person name="Land M."/>
            <person name="Hauser L."/>
            <person name="Chang Y.J."/>
            <person name="Jeffries C.D."/>
            <person name="Detter J.C."/>
            <person name="Rohde M."/>
            <person name="Brambilla E."/>
            <person name="Spring S."/>
            <person name="Goker M."/>
            <person name="Sikorski J."/>
            <person name="Woyke T."/>
            <person name="Bristow J."/>
            <person name="Eisen J.A."/>
            <person name="Markowitz V."/>
            <person name="Hugenholtz P."/>
            <person name="Klenk H.P."/>
            <person name="Kyrpides N.C."/>
        </authorList>
    </citation>
    <scope>NUCLEOTIDE SEQUENCE [LARGE SCALE GENOMIC DNA]</scope>
    <source>
        <strain evidence="8">DSM 11293 / JCM 15392 / SEBR 4228</strain>
    </source>
</reference>
<dbReference type="SUPFAM" id="SSF52540">
    <property type="entry name" value="P-loop containing nucleoside triphosphate hydrolases"/>
    <property type="match status" value="1"/>
</dbReference>
<dbReference type="Pfam" id="PF00270">
    <property type="entry name" value="DEAD"/>
    <property type="match status" value="1"/>
</dbReference>
<dbReference type="SMART" id="SM00490">
    <property type="entry name" value="HELICc"/>
    <property type="match status" value="1"/>
</dbReference>
<dbReference type="GO" id="GO:0043138">
    <property type="term" value="F:3'-5' DNA helicase activity"/>
    <property type="evidence" value="ECO:0007669"/>
    <property type="project" value="TreeGrafter"/>
</dbReference>
<dbReference type="AlphaFoldDB" id="E1R8V9"/>
<keyword evidence="4" id="KW-0067">ATP-binding</keyword>
<dbReference type="InterPro" id="IPR004589">
    <property type="entry name" value="DNA_helicase_ATP-dep_RecQ"/>
</dbReference>
<dbReference type="STRING" id="573413.Spirs_2762"/>
<dbReference type="GO" id="GO:0003676">
    <property type="term" value="F:nucleic acid binding"/>
    <property type="evidence" value="ECO:0007669"/>
    <property type="project" value="InterPro"/>
</dbReference>
<dbReference type="PANTHER" id="PTHR13710:SF154">
    <property type="entry name" value="RECQ HELICASE, PUTATIVE (AFU_ORTHOLOGUE AFUA_6G14720)-RELATED"/>
    <property type="match status" value="1"/>
</dbReference>
<dbReference type="GO" id="GO:0005694">
    <property type="term" value="C:chromosome"/>
    <property type="evidence" value="ECO:0007669"/>
    <property type="project" value="TreeGrafter"/>
</dbReference>
<organism evidence="7 8">
    <name type="scientific">Sediminispirochaeta smaragdinae (strain DSM 11293 / JCM 15392 / SEBR 4228)</name>
    <name type="common">Spirochaeta smaragdinae</name>
    <dbReference type="NCBI Taxonomy" id="573413"/>
    <lineage>
        <taxon>Bacteria</taxon>
        <taxon>Pseudomonadati</taxon>
        <taxon>Spirochaetota</taxon>
        <taxon>Spirochaetia</taxon>
        <taxon>Spirochaetales</taxon>
        <taxon>Spirochaetaceae</taxon>
        <taxon>Sediminispirochaeta</taxon>
    </lineage>
</organism>
<dbReference type="GO" id="GO:0005737">
    <property type="term" value="C:cytoplasm"/>
    <property type="evidence" value="ECO:0007669"/>
    <property type="project" value="TreeGrafter"/>
</dbReference>
<evidence type="ECO:0000259" key="6">
    <source>
        <dbReference type="PROSITE" id="PS51194"/>
    </source>
</evidence>
<dbReference type="PANTHER" id="PTHR13710">
    <property type="entry name" value="DNA HELICASE RECQ FAMILY MEMBER"/>
    <property type="match status" value="1"/>
</dbReference>
<feature type="domain" description="Helicase C-terminal" evidence="6">
    <location>
        <begin position="252"/>
        <end position="403"/>
    </location>
</feature>
<dbReference type="GO" id="GO:0016787">
    <property type="term" value="F:hydrolase activity"/>
    <property type="evidence" value="ECO:0007669"/>
    <property type="project" value="UniProtKB-KW"/>
</dbReference>
<keyword evidence="1" id="KW-0547">Nucleotide-binding</keyword>
<keyword evidence="2" id="KW-0378">Hydrolase</keyword>
<dbReference type="EMBL" id="CP002116">
    <property type="protein sequence ID" value="ADK81866.1"/>
    <property type="molecule type" value="Genomic_DNA"/>
</dbReference>
<evidence type="ECO:0000256" key="3">
    <source>
        <dbReference type="ARBA" id="ARBA00022806"/>
    </source>
</evidence>
<sequence>MVKDIIAQCAKEHFGIESLYPQQRIVIANILSAAGFYGEEEAEDAPKHQLVILPTGMGKSICFMLPCLLMKPLTLVVFPLLSLMSDQKRRFDNAGIPVVLIRGGQSREERQKIFRSIEQEKVAAILTNPEMLESQRLMELLSTVERIHLVVDEVHTLPEWGESFRPALLKIGGLAERLPITQITAFTATAGERIIEGVSRLLFHGDPPNLVTALPDRPNIHYRVIPSLNKSADIAALLADGMGKTENHRGEAPTPFVSPMPRPAVIFCRTRKETERMARELRYKLEEDSIRFYHAGLEREEKELCADWFFTSIRGILVATTAYGMGVDKANIRTVIHHRPSPSVEAFLQESGRAGRDRKPAWSVVLLSPDDLHPDHGDQRYEALLACFTDANRCRREALLKLLDAQIKECGGCDVCDSSVQQEARGRRELLTLFRAMPLRWKEKEGATMAAIRFPNITTEEAHSLITALFAEGSLKKVSRGPWKGLIYPAGFPVSIFRTDPYRSAARGRSPLPQPR</sequence>
<dbReference type="GO" id="GO:0005524">
    <property type="term" value="F:ATP binding"/>
    <property type="evidence" value="ECO:0007669"/>
    <property type="project" value="UniProtKB-KW"/>
</dbReference>
<protein>
    <submittedName>
        <fullName evidence="7">ATP-dependent DNA helicase, RecQ family</fullName>
    </submittedName>
</protein>
<dbReference type="Gene3D" id="3.40.50.300">
    <property type="entry name" value="P-loop containing nucleotide triphosphate hydrolases"/>
    <property type="match status" value="2"/>
</dbReference>
<dbReference type="OrthoDB" id="9763310at2"/>
<feature type="domain" description="Helicase ATP-binding" evidence="5">
    <location>
        <begin position="40"/>
        <end position="208"/>
    </location>
</feature>
<dbReference type="PROSITE" id="PS51192">
    <property type="entry name" value="HELICASE_ATP_BIND_1"/>
    <property type="match status" value="1"/>
</dbReference>
<dbReference type="InterPro" id="IPR011545">
    <property type="entry name" value="DEAD/DEAH_box_helicase_dom"/>
</dbReference>
<dbReference type="KEGG" id="ssm:Spirs_2762"/>
<proteinExistence type="predicted"/>
<dbReference type="InterPro" id="IPR027417">
    <property type="entry name" value="P-loop_NTPase"/>
</dbReference>
<dbReference type="RefSeq" id="WP_013255327.1">
    <property type="nucleotide sequence ID" value="NC_014364.1"/>
</dbReference>
<gene>
    <name evidence="7" type="ordered locus">Spirs_2762</name>
</gene>
<dbReference type="Proteomes" id="UP000002318">
    <property type="component" value="Chromosome"/>
</dbReference>
<dbReference type="NCBIfam" id="TIGR00614">
    <property type="entry name" value="recQ_fam"/>
    <property type="match status" value="1"/>
</dbReference>
<evidence type="ECO:0000256" key="2">
    <source>
        <dbReference type="ARBA" id="ARBA00022801"/>
    </source>
</evidence>
<accession>E1R8V9</accession>
<dbReference type="InterPro" id="IPR001650">
    <property type="entry name" value="Helicase_C-like"/>
</dbReference>
<dbReference type="Pfam" id="PF00271">
    <property type="entry name" value="Helicase_C"/>
    <property type="match status" value="1"/>
</dbReference>